<evidence type="ECO:0000313" key="3">
    <source>
        <dbReference type="Proteomes" id="UP000186922"/>
    </source>
</evidence>
<feature type="compositionally biased region" description="Basic residues" evidence="1">
    <location>
        <begin position="21"/>
        <end position="30"/>
    </location>
</feature>
<name>A0A1D1UHZ3_RAMVA</name>
<proteinExistence type="predicted"/>
<dbReference type="OrthoDB" id="426210at2759"/>
<evidence type="ECO:0000256" key="1">
    <source>
        <dbReference type="SAM" id="MobiDB-lite"/>
    </source>
</evidence>
<reference evidence="2 3" key="1">
    <citation type="journal article" date="2016" name="Nat. Commun.">
        <title>Extremotolerant tardigrade genome and improved radiotolerance of human cultured cells by tardigrade-unique protein.</title>
        <authorList>
            <person name="Hashimoto T."/>
            <person name="Horikawa D.D."/>
            <person name="Saito Y."/>
            <person name="Kuwahara H."/>
            <person name="Kozuka-Hata H."/>
            <person name="Shin-I T."/>
            <person name="Minakuchi Y."/>
            <person name="Ohishi K."/>
            <person name="Motoyama A."/>
            <person name="Aizu T."/>
            <person name="Enomoto A."/>
            <person name="Kondo K."/>
            <person name="Tanaka S."/>
            <person name="Hara Y."/>
            <person name="Koshikawa S."/>
            <person name="Sagara H."/>
            <person name="Miura T."/>
            <person name="Yokobori S."/>
            <person name="Miyagawa K."/>
            <person name="Suzuki Y."/>
            <person name="Kubo T."/>
            <person name="Oyama M."/>
            <person name="Kohara Y."/>
            <person name="Fujiyama A."/>
            <person name="Arakawa K."/>
            <person name="Katayama T."/>
            <person name="Toyoda A."/>
            <person name="Kunieda T."/>
        </authorList>
    </citation>
    <scope>NUCLEOTIDE SEQUENCE [LARGE SCALE GENOMIC DNA]</scope>
    <source>
        <strain evidence="2 3">YOKOZUNA-1</strain>
    </source>
</reference>
<dbReference type="AlphaFoldDB" id="A0A1D1UHZ3"/>
<comment type="caution">
    <text evidence="2">The sequence shown here is derived from an EMBL/GenBank/DDBJ whole genome shotgun (WGS) entry which is preliminary data.</text>
</comment>
<dbReference type="EMBL" id="BDGG01000001">
    <property type="protein sequence ID" value="GAU88005.1"/>
    <property type="molecule type" value="Genomic_DNA"/>
</dbReference>
<gene>
    <name evidence="2" type="primary">RvY_00778-1</name>
    <name evidence="2" type="synonym">RvY_00778.1</name>
    <name evidence="2" type="ORF">RvY_00778</name>
</gene>
<dbReference type="Proteomes" id="UP000186922">
    <property type="component" value="Unassembled WGS sequence"/>
</dbReference>
<protein>
    <submittedName>
        <fullName evidence="2">Uncharacterized protein</fullName>
    </submittedName>
</protein>
<feature type="region of interest" description="Disordered" evidence="1">
    <location>
        <begin position="1"/>
        <end position="57"/>
    </location>
</feature>
<accession>A0A1D1UHZ3</accession>
<feature type="compositionally biased region" description="Polar residues" evidence="1">
    <location>
        <begin position="1"/>
        <end position="12"/>
    </location>
</feature>
<sequence>MPPTTNTKGSSYKKNDDFRRSIRLSKRKQKGFGPSSSTRSLDRIRTHPCPVQPTGSFLNGRKLLTSPDSFVGIMCSLWNSLGFPAAAYETKRKFELALESVDW</sequence>
<keyword evidence="3" id="KW-1185">Reference proteome</keyword>
<organism evidence="2 3">
    <name type="scientific">Ramazzottius varieornatus</name>
    <name type="common">Water bear</name>
    <name type="synonym">Tardigrade</name>
    <dbReference type="NCBI Taxonomy" id="947166"/>
    <lineage>
        <taxon>Eukaryota</taxon>
        <taxon>Metazoa</taxon>
        <taxon>Ecdysozoa</taxon>
        <taxon>Tardigrada</taxon>
        <taxon>Eutardigrada</taxon>
        <taxon>Parachela</taxon>
        <taxon>Hypsibioidea</taxon>
        <taxon>Ramazzottiidae</taxon>
        <taxon>Ramazzottius</taxon>
    </lineage>
</organism>
<evidence type="ECO:0000313" key="2">
    <source>
        <dbReference type="EMBL" id="GAU88005.1"/>
    </source>
</evidence>